<comment type="caution">
    <text evidence="3">The sequence shown here is derived from an EMBL/GenBank/DDBJ whole genome shotgun (WGS) entry which is preliminary data.</text>
</comment>
<keyword evidence="2" id="KW-0812">Transmembrane</keyword>
<name>K6C1H6_SCHAZ</name>
<dbReference type="Proteomes" id="UP000006315">
    <property type="component" value="Unassembled WGS sequence"/>
</dbReference>
<dbReference type="PATRIC" id="fig|1131731.3.peg.2518"/>
<dbReference type="RefSeq" id="WP_003331822.1">
    <property type="nucleotide sequence ID" value="NZ_AJLR01000111.1"/>
</dbReference>
<dbReference type="InterPro" id="IPR052913">
    <property type="entry name" value="Glycopeptide_resist_protein"/>
</dbReference>
<protein>
    <submittedName>
        <fullName evidence="3">Uncharacterized protein</fullName>
    </submittedName>
</protein>
<feature type="transmembrane region" description="Helical" evidence="2">
    <location>
        <begin position="7"/>
        <end position="26"/>
    </location>
</feature>
<proteinExistence type="predicted"/>
<keyword evidence="2" id="KW-0472">Membrane</keyword>
<gene>
    <name evidence="3" type="ORF">BAZO_12289</name>
</gene>
<evidence type="ECO:0000313" key="4">
    <source>
        <dbReference type="Proteomes" id="UP000006315"/>
    </source>
</evidence>
<dbReference type="Pfam" id="PF04294">
    <property type="entry name" value="VanW"/>
    <property type="match status" value="1"/>
</dbReference>
<feature type="compositionally biased region" description="Low complexity" evidence="1">
    <location>
        <begin position="384"/>
        <end position="400"/>
    </location>
</feature>
<organism evidence="3 4">
    <name type="scientific">Schinkia azotoformans LMG 9581</name>
    <dbReference type="NCBI Taxonomy" id="1131731"/>
    <lineage>
        <taxon>Bacteria</taxon>
        <taxon>Bacillati</taxon>
        <taxon>Bacillota</taxon>
        <taxon>Bacilli</taxon>
        <taxon>Bacillales</taxon>
        <taxon>Bacillaceae</taxon>
        <taxon>Calidifontibacillus/Schinkia group</taxon>
        <taxon>Schinkia</taxon>
    </lineage>
</organism>
<evidence type="ECO:0000256" key="2">
    <source>
        <dbReference type="SAM" id="Phobius"/>
    </source>
</evidence>
<dbReference type="PANTHER" id="PTHR35788:SF1">
    <property type="entry name" value="EXPORTED PROTEIN"/>
    <property type="match status" value="1"/>
</dbReference>
<keyword evidence="4" id="KW-1185">Reference proteome</keyword>
<dbReference type="PANTHER" id="PTHR35788">
    <property type="entry name" value="EXPORTED PROTEIN-RELATED"/>
    <property type="match status" value="1"/>
</dbReference>
<dbReference type="AlphaFoldDB" id="K6C1H6"/>
<dbReference type="STRING" id="1131731.BAZO_12289"/>
<dbReference type="InterPro" id="IPR007391">
    <property type="entry name" value="Vancomycin_resist_VanW"/>
</dbReference>
<accession>K6C1H6</accession>
<feature type="compositionally biased region" description="Polar residues" evidence="1">
    <location>
        <begin position="402"/>
        <end position="429"/>
    </location>
</feature>
<evidence type="ECO:0000256" key="1">
    <source>
        <dbReference type="SAM" id="MobiDB-lite"/>
    </source>
</evidence>
<feature type="region of interest" description="Disordered" evidence="1">
    <location>
        <begin position="384"/>
        <end position="429"/>
    </location>
</feature>
<keyword evidence="2" id="KW-1133">Transmembrane helix</keyword>
<reference evidence="3 4" key="1">
    <citation type="journal article" date="2012" name="Front. Microbiol.">
        <title>Redundancy and modularity in membrane-associated dissimilatory nitrate reduction in Bacillus.</title>
        <authorList>
            <person name="Heylen K."/>
            <person name="Keltjens J."/>
        </authorList>
    </citation>
    <scope>NUCLEOTIDE SEQUENCE [LARGE SCALE GENOMIC DNA]</scope>
    <source>
        <strain evidence="3 4">LMG 9581</strain>
    </source>
</reference>
<evidence type="ECO:0000313" key="3">
    <source>
        <dbReference type="EMBL" id="EKN64980.1"/>
    </source>
</evidence>
<dbReference type="EMBL" id="AJLR01000111">
    <property type="protein sequence ID" value="EKN64980.1"/>
    <property type="molecule type" value="Genomic_DNA"/>
</dbReference>
<sequence length="429" mass="47845">MSRYLNVKLFGLLITCAGLIFILSYLSTKTYETVFHDQNPVFASGTMISSISLDGMSKEQAESELTNKIQEWSKASSFSLRYQNKTTELPDNIISIDENASIQKVKDGQQVGLVVVIDKSLLDEAINKTIENKAILKDLDIDKLEEALIHSVQELQAEPKQFQLLAYLKTTGENAKKELTVSNIKGIANQYKNLETILTNQKEFEIGPNETFSFQNVFDSNQPNNEALGMIASGIYEAILPTNFMIVERNISKQLPSYSELGLEAKVSDKMDLVFANPNPYSYKITFSLLKDTLQVKLIGPPFPYKYSIKKETESYSPKTVLQFSAKLSPIQSKIIDKGKNGLLAKVYREAKDDQNLIIETTFVSEDFYPPVYRVVQSGLLPSEKSASENNSENGGNDSKQNLENSSNGSGDLNSTNMLPTETDIENPS</sequence>